<organism evidence="7 8">
    <name type="scientific">Robinsoniella peoriensis</name>
    <dbReference type="NCBI Taxonomy" id="180332"/>
    <lineage>
        <taxon>Bacteria</taxon>
        <taxon>Bacillati</taxon>
        <taxon>Bacillota</taxon>
        <taxon>Clostridia</taxon>
        <taxon>Lachnospirales</taxon>
        <taxon>Lachnospiraceae</taxon>
        <taxon>Robinsoniella</taxon>
    </lineage>
</organism>
<sequence precursor="true">MKWRESICNRFWKKRKQSLALLLAVVMSVVSLEAPVFAAEISMVGEEDTSSFADDTQDTTIYDLKTDDLVNPVGIDTANPVFSWKMNSTAMGQCQTAYQIIVAKDVEFADVYWDSQKILSDISVGIKYAGNPLEASTTYYWKVVVWDKDGNEIQSDAASFEMGLLGNEGWNQSQWIQVGNSTEPPTSTAGETNYVVEADIQIVTTSVSLLLEATDNNNFLLWQFNNKNGYMEFKPHYRKAGNFHTIRQMNVSQYINGKDTDVQHVKVVATNESISTYLNDHLIEEIPASDLGGIGLNGTIGRLGFRSHSMEDEAGWMDNITLTDYSVDPDGIVLKKYDFEDGYNPFDDGAVENGRLNTKYTGVETIALEKTEEETVEKVHYSVEADITCHTDAVSLLFNATDTSNFYMFQLNTKDQPGKVLFKPHTWKDGSFATYSSHNKDVTSYLGSAEEFKTNSAHIKIDVTEEEIKTYINEQLIDTFSIGELSDQNSIGIAPQIAHLGFRADLEENGTVDNFRLVDYTDNISGHIVYDYDFENENPFLTGAVEDGRFVTKGVGILLPPQGISTFRKEVTPGDNLVSAKLYTAGLGVYDVFINGERVGTRQDDGSVIYDELKPGYNHHSKRTIYHTYDVTQMVNGEETSVISAHVTSGWWSGQVAGFYGKEEAFRAQLLLTYGDGSTRVIGTDRSWKTALQGPILYGDIYNGETYDANADLSFRQTGYDDSKWTYADLNKEFNGIICPQDGPSVRVRNDLELTAQSAVVYDGAVDANENQFGRINITGTYAPVSAFVLKAGETAVFDMGQNFAGWDEIQAEGRKGTILTMRHSEMLNDNNGLKSRGNDGAQGSIYTANLRSAKAAGRYIMNGEGIESYHSTSSFYGFRYVEVTTTQDVTIHGMKGIVVSSVADDTGMISTSDDDVNQLISNILWGQYSNYLSVPTDCPQRDERKGWTADTQVFSTAAAYNGDSKGFLRKYMDDMNDSQVTEGEYNGAYPDTAPYNGYGEIGQLGWGDAGIIIPYNLYKMYGDATVIEENYSNMQDFMDIFMASTNKMGGGHNHGDWLAYESNDDEVQNLFGIAYYAWDAAMMSEMAAVLGKTEDAERYQALYEEEKAFFQEMFVQEDGSLKRTEQTACLMALKMDLLPDENSKAVVKQALLDNIKRNGNKLQTGFLGTAIIMQTLSDIGATDVAYQLLLQHGNPSWLYSVDQGATTVWERWNSYTIEDGFGPVSMNSFNHYAYGAVAEWMYGYMAGIMYDTQNPGFKHIILQPSPDQSIQKVDCTYDSAYGSIVSNWSYQDAKFNYDAVVPANTTATISIPVEDGETVTVNGKSYTEVTAEKDGLSYIETKDNKAVFEAVSGSYHFSTGVAEYCNITLKKADTTIPCLISVDGSEMQVMPSGIKVEKGKAVTIKAVPVNDVDYACVGWSGDESAKSSQITVTPQDNMTLTAEFAWIGSENLAEQQPVTSNETGWDIDAWSHANLVDGILTSESQSLGYTTMQGQSPDVDYWVEIDLGEDTDFNRIQLYPRSDTLSINGGAPNFPKDFSFEVRKENETQYDTIVTNTDYEAAVGKPSVFTFESVNARYVRLHVTKLGDPAAADRDYYFLQLAEMGIYNRDNKPVIDRAALEKAIEDAKTYEGKQADYTESSWKNFQDALEEAQRILSDETADQETVDTVAQALNQAMKDLIAADREPVVESVKVSPGSTVLERGSAQKFTASVIGKNEPQQTVTWSVTGNYSAATAISKDGVLTVGIDETAALLTVRAASAVDPDKFGTATVTLKAVPPSDVKVSRISVTASANRIFIKEKTTVRAVLLPENATNKNLNWTSSDTKVATVDNQGKVTAKKDGTVRIIATAADGSNVSGSCSIKVVKPRVKLNASSIKLQLKKSTKALKASGLLSGDKIKSWTSKNKKIATVTKSGKITAKKAGNTSIIVTTVKGAKAVCRIKVVKSAVKTNKITADKKKVTLKKGKSYQLKISRSPITATDKITYITSASRFVSVNKKGKIVAKKKGKAVITIKTSNGKSTKVKVEVV</sequence>
<dbReference type="InterPro" id="IPR013737">
    <property type="entry name" value="Bac_rhamnosid_N"/>
</dbReference>
<dbReference type="InterPro" id="IPR003343">
    <property type="entry name" value="Big_2"/>
</dbReference>
<keyword evidence="3" id="KW-0378">Hydrolase</keyword>
<dbReference type="EMBL" id="QGQD01000061">
    <property type="protein sequence ID" value="TLC99905.1"/>
    <property type="molecule type" value="Genomic_DNA"/>
</dbReference>
<evidence type="ECO:0000256" key="1">
    <source>
        <dbReference type="ARBA" id="ARBA00001445"/>
    </source>
</evidence>
<dbReference type="InterPro" id="IPR035396">
    <property type="entry name" value="Bac_rhamnosid6H"/>
</dbReference>
<dbReference type="Pfam" id="PF00754">
    <property type="entry name" value="F5_F8_type_C"/>
    <property type="match status" value="1"/>
</dbReference>
<dbReference type="Pfam" id="PF05592">
    <property type="entry name" value="Bac_rhamnosid"/>
    <property type="match status" value="1"/>
</dbReference>
<name>A0A4U8QD51_9FIRM</name>
<evidence type="ECO:0000256" key="5">
    <source>
        <dbReference type="SAM" id="SignalP"/>
    </source>
</evidence>
<evidence type="ECO:0000313" key="8">
    <source>
        <dbReference type="Proteomes" id="UP000306509"/>
    </source>
</evidence>
<dbReference type="PROSITE" id="PS50022">
    <property type="entry name" value="FA58C_3"/>
    <property type="match status" value="1"/>
</dbReference>
<dbReference type="STRING" id="180332.GCA_000797495_00925"/>
<dbReference type="RefSeq" id="WP_138002940.1">
    <property type="nucleotide sequence ID" value="NZ_QGQD01000061.1"/>
</dbReference>
<dbReference type="Gene3D" id="2.60.120.560">
    <property type="entry name" value="Exo-inulinase, domain 1"/>
    <property type="match status" value="1"/>
</dbReference>
<proteinExistence type="predicted"/>
<dbReference type="Pfam" id="PF02368">
    <property type="entry name" value="Big_2"/>
    <property type="match status" value="3"/>
</dbReference>
<dbReference type="Pfam" id="PF17390">
    <property type="entry name" value="Bac_rhamnosid_C"/>
    <property type="match status" value="1"/>
</dbReference>
<dbReference type="SUPFAM" id="SSF49785">
    <property type="entry name" value="Galactose-binding domain-like"/>
    <property type="match status" value="1"/>
</dbReference>
<reference evidence="7 8" key="1">
    <citation type="journal article" date="2019" name="Anaerobe">
        <title>Detection of Robinsoniella peoriensis in multiple bone samples of a trauma patient.</title>
        <authorList>
            <person name="Schrottner P."/>
            <person name="Hartwich K."/>
            <person name="Bunk B."/>
            <person name="Schober I."/>
            <person name="Helbig S."/>
            <person name="Rudolph W.W."/>
            <person name="Gunzer F."/>
        </authorList>
    </citation>
    <scope>NUCLEOTIDE SEQUENCE [LARGE SCALE GENOMIC DNA]</scope>
    <source>
        <strain evidence="7 8">DSM 106044</strain>
    </source>
</reference>
<feature type="signal peptide" evidence="5">
    <location>
        <begin position="1"/>
        <end position="38"/>
    </location>
</feature>
<dbReference type="EC" id="3.2.1.40" evidence="2"/>
<keyword evidence="4" id="KW-0326">Glycosidase</keyword>
<keyword evidence="8" id="KW-1185">Reference proteome</keyword>
<dbReference type="SMART" id="SM00635">
    <property type="entry name" value="BID_2"/>
    <property type="match status" value="4"/>
</dbReference>
<comment type="caution">
    <text evidence="7">The sequence shown here is derived from an EMBL/GenBank/DDBJ whole genome shotgun (WGS) entry which is preliminary data.</text>
</comment>
<dbReference type="Gene3D" id="2.60.40.1080">
    <property type="match status" value="3"/>
</dbReference>
<dbReference type="Gene3D" id="2.60.420.10">
    <property type="entry name" value="Maltose phosphorylase, domain 3"/>
    <property type="match status" value="1"/>
</dbReference>
<dbReference type="InterPro" id="IPR035398">
    <property type="entry name" value="Bac_rhamnosid_C"/>
</dbReference>
<evidence type="ECO:0000259" key="6">
    <source>
        <dbReference type="PROSITE" id="PS50022"/>
    </source>
</evidence>
<gene>
    <name evidence="7" type="ORF">DSM106044_03207</name>
</gene>
<dbReference type="Gene3D" id="2.60.40.10">
    <property type="entry name" value="Immunoglobulins"/>
    <property type="match status" value="1"/>
</dbReference>
<evidence type="ECO:0000313" key="7">
    <source>
        <dbReference type="EMBL" id="TLC99905.1"/>
    </source>
</evidence>
<dbReference type="InterPro" id="IPR016007">
    <property type="entry name" value="Alpha_rhamnosid"/>
</dbReference>
<evidence type="ECO:0000256" key="3">
    <source>
        <dbReference type="ARBA" id="ARBA00022801"/>
    </source>
</evidence>
<dbReference type="SUPFAM" id="SSF49373">
    <property type="entry name" value="Invasin/intimin cell-adhesion fragments"/>
    <property type="match status" value="3"/>
</dbReference>
<evidence type="ECO:0000256" key="4">
    <source>
        <dbReference type="ARBA" id="ARBA00023295"/>
    </source>
</evidence>
<dbReference type="InterPro" id="IPR012341">
    <property type="entry name" value="6hp_glycosidase-like_sf"/>
</dbReference>
<dbReference type="Pfam" id="PF17389">
    <property type="entry name" value="Bac_rhamnosid6H"/>
    <property type="match status" value="1"/>
</dbReference>
<dbReference type="InterPro" id="IPR000421">
    <property type="entry name" value="FA58C"/>
</dbReference>
<dbReference type="SUPFAM" id="SSF48208">
    <property type="entry name" value="Six-hairpin glycosidases"/>
    <property type="match status" value="1"/>
</dbReference>
<dbReference type="InterPro" id="IPR008902">
    <property type="entry name" value="Rhamnosid_concanavalin"/>
</dbReference>
<dbReference type="Pfam" id="PF07554">
    <property type="entry name" value="FIVAR"/>
    <property type="match status" value="1"/>
</dbReference>
<dbReference type="InterPro" id="IPR008928">
    <property type="entry name" value="6-hairpin_glycosidase_sf"/>
</dbReference>
<dbReference type="InterPro" id="IPR013783">
    <property type="entry name" value="Ig-like_fold"/>
</dbReference>
<evidence type="ECO:0000256" key="2">
    <source>
        <dbReference type="ARBA" id="ARBA00012652"/>
    </source>
</evidence>
<keyword evidence="5" id="KW-0732">Signal</keyword>
<dbReference type="PANTHER" id="PTHR33307:SF6">
    <property type="entry name" value="ALPHA-RHAMNOSIDASE (EUROFUNG)-RELATED"/>
    <property type="match status" value="1"/>
</dbReference>
<dbReference type="PANTHER" id="PTHR33307">
    <property type="entry name" value="ALPHA-RHAMNOSIDASE (EUROFUNG)"/>
    <property type="match status" value="1"/>
</dbReference>
<dbReference type="InterPro" id="IPR008979">
    <property type="entry name" value="Galactose-bd-like_sf"/>
</dbReference>
<dbReference type="Gene3D" id="1.20.1270.90">
    <property type="entry name" value="AF1782-like"/>
    <property type="match status" value="1"/>
</dbReference>
<dbReference type="Gene3D" id="2.60.120.260">
    <property type="entry name" value="Galactose-binding domain-like"/>
    <property type="match status" value="3"/>
</dbReference>
<protein>
    <recommendedName>
        <fullName evidence="2">alpha-L-rhamnosidase</fullName>
        <ecNumber evidence="2">3.2.1.40</ecNumber>
    </recommendedName>
</protein>
<comment type="catalytic activity">
    <reaction evidence="1">
        <text>Hydrolysis of terminal non-reducing alpha-L-rhamnose residues in alpha-L-rhamnosides.</text>
        <dbReference type="EC" id="3.2.1.40"/>
    </reaction>
</comment>
<feature type="domain" description="F5/8 type C" evidence="6">
    <location>
        <begin position="1442"/>
        <end position="1607"/>
    </location>
</feature>
<dbReference type="Pfam" id="PF08531">
    <property type="entry name" value="Bac_rhamnosid_N"/>
    <property type="match status" value="1"/>
</dbReference>
<dbReference type="Gene3D" id="1.50.10.10">
    <property type="match status" value="1"/>
</dbReference>
<feature type="chain" id="PRO_5020585557" description="alpha-L-rhamnosidase" evidence="5">
    <location>
        <begin position="39"/>
        <end position="2029"/>
    </location>
</feature>
<dbReference type="InterPro" id="IPR008964">
    <property type="entry name" value="Invasin/intimin_cell_adhesion"/>
</dbReference>
<dbReference type="GO" id="GO:0005975">
    <property type="term" value="P:carbohydrate metabolic process"/>
    <property type="evidence" value="ECO:0007669"/>
    <property type="project" value="InterPro"/>
</dbReference>
<dbReference type="GO" id="GO:0030596">
    <property type="term" value="F:alpha-L-rhamnosidase activity"/>
    <property type="evidence" value="ECO:0007669"/>
    <property type="project" value="UniProtKB-EC"/>
</dbReference>
<accession>A0A4U8QD51</accession>
<dbReference type="Proteomes" id="UP000306509">
    <property type="component" value="Unassembled WGS sequence"/>
</dbReference>
<dbReference type="Pfam" id="PF25788">
    <property type="entry name" value="Ig_Rha78A_N"/>
    <property type="match status" value="1"/>
</dbReference>